<dbReference type="InterPro" id="IPR019333">
    <property type="entry name" value="INTS3_N"/>
</dbReference>
<dbReference type="Pfam" id="PF10189">
    <property type="entry name" value="Ints3_N"/>
    <property type="match status" value="1"/>
</dbReference>
<feature type="non-terminal residue" evidence="2">
    <location>
        <position position="1"/>
    </location>
</feature>
<proteinExistence type="predicted"/>
<evidence type="ECO:0000313" key="3">
    <source>
        <dbReference type="Proteomes" id="UP001141552"/>
    </source>
</evidence>
<accession>A0A9Q0GB36</accession>
<protein>
    <recommendedName>
        <fullName evidence="1">Integrator complex subunit 3 N-terminal domain-containing protein</fullName>
    </recommendedName>
</protein>
<dbReference type="AlphaFoldDB" id="A0A9Q0GB36"/>
<comment type="caution">
    <text evidence="2">The sequence shown here is derived from an EMBL/GenBank/DDBJ whole genome shotgun (WGS) entry which is preliminary data.</text>
</comment>
<evidence type="ECO:0000313" key="2">
    <source>
        <dbReference type="EMBL" id="KAJ4845720.1"/>
    </source>
</evidence>
<reference evidence="2" key="1">
    <citation type="submission" date="2022-02" db="EMBL/GenBank/DDBJ databases">
        <authorList>
            <person name="Henning P.M."/>
            <person name="McCubbin A.G."/>
            <person name="Shore J.S."/>
        </authorList>
    </citation>
    <scope>NUCLEOTIDE SEQUENCE</scope>
    <source>
        <strain evidence="2">F60SS</strain>
        <tissue evidence="2">Leaves</tissue>
    </source>
</reference>
<gene>
    <name evidence="2" type="ORF">Tsubulata_014594</name>
</gene>
<name>A0A9Q0GB36_9ROSI</name>
<dbReference type="GO" id="GO:0005737">
    <property type="term" value="C:cytoplasm"/>
    <property type="evidence" value="ECO:0007669"/>
    <property type="project" value="TreeGrafter"/>
</dbReference>
<dbReference type="PANTHER" id="PTHR13587">
    <property type="entry name" value="INTEGRATOR COMPLEX SUBUNIT 3"/>
    <property type="match status" value="1"/>
</dbReference>
<dbReference type="Proteomes" id="UP001141552">
    <property type="component" value="Unassembled WGS sequence"/>
</dbReference>
<feature type="domain" description="Integrator complex subunit 3 N-terminal" evidence="1">
    <location>
        <begin position="33"/>
        <end position="92"/>
    </location>
</feature>
<organism evidence="2 3">
    <name type="scientific">Turnera subulata</name>
    <dbReference type="NCBI Taxonomy" id="218843"/>
    <lineage>
        <taxon>Eukaryota</taxon>
        <taxon>Viridiplantae</taxon>
        <taxon>Streptophyta</taxon>
        <taxon>Embryophyta</taxon>
        <taxon>Tracheophyta</taxon>
        <taxon>Spermatophyta</taxon>
        <taxon>Magnoliopsida</taxon>
        <taxon>eudicotyledons</taxon>
        <taxon>Gunneridae</taxon>
        <taxon>Pentapetalae</taxon>
        <taxon>rosids</taxon>
        <taxon>fabids</taxon>
        <taxon>Malpighiales</taxon>
        <taxon>Passifloraceae</taxon>
        <taxon>Turnera</taxon>
    </lineage>
</organism>
<dbReference type="PANTHER" id="PTHR13587:SF7">
    <property type="entry name" value="INTEGRATOR COMPLEX SUBUNIT 3"/>
    <property type="match status" value="1"/>
</dbReference>
<evidence type="ECO:0000259" key="1">
    <source>
        <dbReference type="Pfam" id="PF10189"/>
    </source>
</evidence>
<dbReference type="OrthoDB" id="2021145at2759"/>
<keyword evidence="3" id="KW-1185">Reference proteome</keyword>
<reference evidence="2" key="2">
    <citation type="journal article" date="2023" name="Plants (Basel)">
        <title>Annotation of the Turnera subulata (Passifloraceae) Draft Genome Reveals the S-Locus Evolved after the Divergence of Turneroideae from Passifloroideae in a Stepwise Manner.</title>
        <authorList>
            <person name="Henning P.M."/>
            <person name="Roalson E.H."/>
            <person name="Mir W."/>
            <person name="McCubbin A.G."/>
            <person name="Shore J.S."/>
        </authorList>
    </citation>
    <scope>NUCLEOTIDE SEQUENCE</scope>
    <source>
        <strain evidence="2">F60SS</strain>
    </source>
</reference>
<dbReference type="EMBL" id="JAKUCV010001598">
    <property type="protein sequence ID" value="KAJ4845720.1"/>
    <property type="molecule type" value="Genomic_DNA"/>
</dbReference>
<sequence>MVDVVGVGFDGLLVCLLRQIALVGILVMGGCVDNIMNIEPAMLLMVFSIPQYVDIYDPFSFLLLLADNYDVGHNHFVMRGLSSAFNTLVRSERSSILDGCSDFLLCFFSSSETEEVIATFQCWNP</sequence>
<dbReference type="InterPro" id="IPR045334">
    <property type="entry name" value="INTS3"/>
</dbReference>